<evidence type="ECO:0000313" key="3">
    <source>
        <dbReference type="Proteomes" id="UP000792457"/>
    </source>
</evidence>
<comment type="caution">
    <text evidence="2">The sequence shown here is derived from an EMBL/GenBank/DDBJ whole genome shotgun (WGS) entry which is preliminary data.</text>
</comment>
<keyword evidence="3" id="KW-1185">Reference proteome</keyword>
<sequence>MEVDAVLDIFQGLEKLFGVRYGHYVGNGDAKTFKAILDRQPYGEDFMVIKSECVGHVEKRMGSRLRNIKKTAKLGGKGKLTDGLIKKLTKYYGLAIRRNVDSVNNMKKAVMATYYHSISTDSRSTTIVPRMLTHGVLFMLLKQKNI</sequence>
<dbReference type="AlphaFoldDB" id="A0A8K0NYS0"/>
<dbReference type="Proteomes" id="UP000792457">
    <property type="component" value="Unassembled WGS sequence"/>
</dbReference>
<proteinExistence type="predicted"/>
<name>A0A8K0NYS0_LADFU</name>
<dbReference type="OrthoDB" id="10069847at2759"/>
<dbReference type="EMBL" id="KZ308308">
    <property type="protein sequence ID" value="KAG8227031.1"/>
    <property type="molecule type" value="Genomic_DNA"/>
</dbReference>
<dbReference type="Pfam" id="PF20700">
    <property type="entry name" value="Mutator"/>
    <property type="match status" value="1"/>
</dbReference>
<evidence type="ECO:0000313" key="2">
    <source>
        <dbReference type="EMBL" id="KAG8227031.1"/>
    </source>
</evidence>
<evidence type="ECO:0000259" key="1">
    <source>
        <dbReference type="Pfam" id="PF20700"/>
    </source>
</evidence>
<organism evidence="2 3">
    <name type="scientific">Ladona fulva</name>
    <name type="common">Scarce chaser dragonfly</name>
    <name type="synonym">Libellula fulva</name>
    <dbReference type="NCBI Taxonomy" id="123851"/>
    <lineage>
        <taxon>Eukaryota</taxon>
        <taxon>Metazoa</taxon>
        <taxon>Ecdysozoa</taxon>
        <taxon>Arthropoda</taxon>
        <taxon>Hexapoda</taxon>
        <taxon>Insecta</taxon>
        <taxon>Pterygota</taxon>
        <taxon>Palaeoptera</taxon>
        <taxon>Odonata</taxon>
        <taxon>Epiprocta</taxon>
        <taxon>Anisoptera</taxon>
        <taxon>Libelluloidea</taxon>
        <taxon>Libellulidae</taxon>
        <taxon>Ladona</taxon>
    </lineage>
</organism>
<feature type="domain" description="Mutator-like transposase" evidence="1">
    <location>
        <begin position="1"/>
        <end position="120"/>
    </location>
</feature>
<reference evidence="2" key="1">
    <citation type="submission" date="2013-04" db="EMBL/GenBank/DDBJ databases">
        <authorList>
            <person name="Qu J."/>
            <person name="Murali S.C."/>
            <person name="Bandaranaike D."/>
            <person name="Bellair M."/>
            <person name="Blankenburg K."/>
            <person name="Chao H."/>
            <person name="Dinh H."/>
            <person name="Doddapaneni H."/>
            <person name="Downs B."/>
            <person name="Dugan-Rocha S."/>
            <person name="Elkadiri S."/>
            <person name="Gnanaolivu R.D."/>
            <person name="Hernandez B."/>
            <person name="Javaid M."/>
            <person name="Jayaseelan J.C."/>
            <person name="Lee S."/>
            <person name="Li M."/>
            <person name="Ming W."/>
            <person name="Munidasa M."/>
            <person name="Muniz J."/>
            <person name="Nguyen L."/>
            <person name="Ongeri F."/>
            <person name="Osuji N."/>
            <person name="Pu L.-L."/>
            <person name="Puazo M."/>
            <person name="Qu C."/>
            <person name="Quiroz J."/>
            <person name="Raj R."/>
            <person name="Weissenberger G."/>
            <person name="Xin Y."/>
            <person name="Zou X."/>
            <person name="Han Y."/>
            <person name="Richards S."/>
            <person name="Worley K."/>
            <person name="Muzny D."/>
            <person name="Gibbs R."/>
        </authorList>
    </citation>
    <scope>NUCLEOTIDE SEQUENCE</scope>
    <source>
        <strain evidence="2">Sampled in the wild</strain>
    </source>
</reference>
<reference evidence="2" key="2">
    <citation type="submission" date="2017-10" db="EMBL/GenBank/DDBJ databases">
        <title>Ladona fulva Genome sequencing and assembly.</title>
        <authorList>
            <person name="Murali S."/>
            <person name="Richards S."/>
            <person name="Bandaranaike D."/>
            <person name="Bellair M."/>
            <person name="Blankenburg K."/>
            <person name="Chao H."/>
            <person name="Dinh H."/>
            <person name="Doddapaneni H."/>
            <person name="Dugan-Rocha S."/>
            <person name="Elkadiri S."/>
            <person name="Gnanaolivu R."/>
            <person name="Hernandez B."/>
            <person name="Skinner E."/>
            <person name="Javaid M."/>
            <person name="Lee S."/>
            <person name="Li M."/>
            <person name="Ming W."/>
            <person name="Munidasa M."/>
            <person name="Muniz J."/>
            <person name="Nguyen L."/>
            <person name="Hughes D."/>
            <person name="Osuji N."/>
            <person name="Pu L.-L."/>
            <person name="Puazo M."/>
            <person name="Qu C."/>
            <person name="Quiroz J."/>
            <person name="Raj R."/>
            <person name="Weissenberger G."/>
            <person name="Xin Y."/>
            <person name="Zou X."/>
            <person name="Han Y."/>
            <person name="Worley K."/>
            <person name="Muzny D."/>
            <person name="Gibbs R."/>
        </authorList>
    </citation>
    <scope>NUCLEOTIDE SEQUENCE</scope>
    <source>
        <strain evidence="2">Sampled in the wild</strain>
    </source>
</reference>
<dbReference type="InterPro" id="IPR049012">
    <property type="entry name" value="Mutator_transp_dom"/>
</dbReference>
<protein>
    <recommendedName>
        <fullName evidence="1">Mutator-like transposase domain-containing protein</fullName>
    </recommendedName>
</protein>
<accession>A0A8K0NYS0</accession>
<gene>
    <name evidence="2" type="ORF">J437_LFUL006651</name>
</gene>